<evidence type="ECO:0000313" key="1">
    <source>
        <dbReference type="EMBL" id="CAI4015292.1"/>
    </source>
</evidence>
<gene>
    <name evidence="1" type="ORF">C1SCF055_LOCUS40129</name>
</gene>
<organism evidence="1">
    <name type="scientific">Cladocopium goreaui</name>
    <dbReference type="NCBI Taxonomy" id="2562237"/>
    <lineage>
        <taxon>Eukaryota</taxon>
        <taxon>Sar</taxon>
        <taxon>Alveolata</taxon>
        <taxon>Dinophyceae</taxon>
        <taxon>Suessiales</taxon>
        <taxon>Symbiodiniaceae</taxon>
        <taxon>Cladocopium</taxon>
    </lineage>
</organism>
<dbReference type="Proteomes" id="UP001152797">
    <property type="component" value="Unassembled WGS sequence"/>
</dbReference>
<comment type="caution">
    <text evidence="1">The sequence shown here is derived from an EMBL/GenBank/DDBJ whole genome shotgun (WGS) entry which is preliminary data.</text>
</comment>
<dbReference type="OrthoDB" id="448232at2759"/>
<reference evidence="2" key="2">
    <citation type="submission" date="2024-04" db="EMBL/GenBank/DDBJ databases">
        <authorList>
            <person name="Chen Y."/>
            <person name="Shah S."/>
            <person name="Dougan E. K."/>
            <person name="Thang M."/>
            <person name="Chan C."/>
        </authorList>
    </citation>
    <scope>NUCLEOTIDE SEQUENCE [LARGE SCALE GENOMIC DNA]</scope>
</reference>
<accession>A0A9P1DRF0</accession>
<reference evidence="1" key="1">
    <citation type="submission" date="2022-10" db="EMBL/GenBank/DDBJ databases">
        <authorList>
            <person name="Chen Y."/>
            <person name="Dougan E. K."/>
            <person name="Chan C."/>
            <person name="Rhodes N."/>
            <person name="Thang M."/>
        </authorList>
    </citation>
    <scope>NUCLEOTIDE SEQUENCE</scope>
</reference>
<evidence type="ECO:0000313" key="2">
    <source>
        <dbReference type="EMBL" id="CAL1168667.1"/>
    </source>
</evidence>
<keyword evidence="3" id="KW-1185">Reference proteome</keyword>
<dbReference type="AlphaFoldDB" id="A0A9P1DRF0"/>
<dbReference type="EMBL" id="CAMXCT010006523">
    <property type="protein sequence ID" value="CAI4015292.1"/>
    <property type="molecule type" value="Genomic_DNA"/>
</dbReference>
<name>A0A9P1DRF0_9DINO</name>
<dbReference type="EMBL" id="CAMXCT030006523">
    <property type="protein sequence ID" value="CAL4802604.1"/>
    <property type="molecule type" value="Genomic_DNA"/>
</dbReference>
<sequence>MSLFGRWSELAQFQTVRAVRTHFGVGDDHWACFTRTVGDFQDDLRVLAAFPRTGLLAGVSQSQFPDGTGLTPVQATQIGLVWRLARRVIAHGSGMDETEFQDMDPWQETNTTTAARQSTPSSGVKEKVLKMSTLIDQSDESELLPPGSSEISAWLQNYHAVMGAMPEEAEEPSPNQLAALSKRVFRDDAPPYVDFAVFGPYERKLTKVQKCRIYTPLGDGTYLQRDLPGPPTYQGNVKRIETENKQGREDCSQTWKNFESFVKGVHITKVKAVDMEAKLLAAKGSPSPRTKLERPFVFRGHQDREFAVTFHLVQSARAL</sequence>
<proteinExistence type="predicted"/>
<protein>
    <submittedName>
        <fullName evidence="1">Uncharacterized protein</fullName>
    </submittedName>
</protein>
<dbReference type="EMBL" id="CAMXCT020006523">
    <property type="protein sequence ID" value="CAL1168667.1"/>
    <property type="molecule type" value="Genomic_DNA"/>
</dbReference>
<evidence type="ECO:0000313" key="3">
    <source>
        <dbReference type="Proteomes" id="UP001152797"/>
    </source>
</evidence>